<organism evidence="2 3">
    <name type="scientific">Tepidibacter hydrothermalis</name>
    <dbReference type="NCBI Taxonomy" id="3036126"/>
    <lineage>
        <taxon>Bacteria</taxon>
        <taxon>Bacillati</taxon>
        <taxon>Bacillota</taxon>
        <taxon>Clostridia</taxon>
        <taxon>Peptostreptococcales</taxon>
        <taxon>Peptostreptococcaceae</taxon>
        <taxon>Tepidibacter</taxon>
    </lineage>
</organism>
<dbReference type="CDD" id="cd04301">
    <property type="entry name" value="NAT_SF"/>
    <property type="match status" value="1"/>
</dbReference>
<dbReference type="RefSeq" id="WP_277733585.1">
    <property type="nucleotide sequence ID" value="NZ_CP120733.1"/>
</dbReference>
<keyword evidence="2" id="KW-0808">Transferase</keyword>
<dbReference type="SUPFAM" id="SSF55729">
    <property type="entry name" value="Acyl-CoA N-acyltransferases (Nat)"/>
    <property type="match status" value="1"/>
</dbReference>
<dbReference type="GO" id="GO:0016746">
    <property type="term" value="F:acyltransferase activity"/>
    <property type="evidence" value="ECO:0007669"/>
    <property type="project" value="UniProtKB-KW"/>
</dbReference>
<reference evidence="2 3" key="1">
    <citation type="submission" date="2023-03" db="EMBL/GenBank/DDBJ databases">
        <title>Complete genome sequence of Tepidibacter sp. SWIR-1, isolated from a deep-sea hydrothermal vent.</title>
        <authorList>
            <person name="Li X."/>
        </authorList>
    </citation>
    <scope>NUCLEOTIDE SEQUENCE [LARGE SCALE GENOMIC DNA]</scope>
    <source>
        <strain evidence="2 3">SWIR-1</strain>
    </source>
</reference>
<dbReference type="EC" id="2.3.1.-" evidence="2"/>
<keyword evidence="2" id="KW-0012">Acyltransferase</keyword>
<keyword evidence="3" id="KW-1185">Reference proteome</keyword>
<dbReference type="EMBL" id="CP120733">
    <property type="protein sequence ID" value="WFD11507.1"/>
    <property type="molecule type" value="Genomic_DNA"/>
</dbReference>
<dbReference type="Proteomes" id="UP001222800">
    <property type="component" value="Chromosome"/>
</dbReference>
<evidence type="ECO:0000313" key="2">
    <source>
        <dbReference type="EMBL" id="WFD11507.1"/>
    </source>
</evidence>
<dbReference type="Pfam" id="PF14268">
    <property type="entry name" value="YoaP"/>
    <property type="match status" value="1"/>
</dbReference>
<evidence type="ECO:0000313" key="3">
    <source>
        <dbReference type="Proteomes" id="UP001222800"/>
    </source>
</evidence>
<dbReference type="InterPro" id="IPR016181">
    <property type="entry name" value="Acyl_CoA_acyltransferase"/>
</dbReference>
<dbReference type="Pfam" id="PF00583">
    <property type="entry name" value="Acetyltransf_1"/>
    <property type="match status" value="1"/>
</dbReference>
<evidence type="ECO:0000259" key="1">
    <source>
        <dbReference type="PROSITE" id="PS51186"/>
    </source>
</evidence>
<sequence>MDFITLTKDNIESEHICCAFSDKKSTEGYKAKKQWLKKQLEDGYVFTKLNERAKVFIEYAPSEIAYLPINAPNYMVINCFWVSGKYKGSGYGKELLEKCIEDSKKKGKDGIVVLCGDKKRPYMSDKKFFLKHGFEKCDTAKPYFELLYLKLNSKDTVPKFLESARNAICEDNGGFKVYYSNQCPYMNYYIDLQSKIAQEQGYIYEKVLIDSKDKAIKNPSPFTIYSLFYKGEFITQEIGTPKKFQKIIEEVSN</sequence>
<dbReference type="Gene3D" id="3.40.630.30">
    <property type="match status" value="1"/>
</dbReference>
<gene>
    <name evidence="2" type="ORF">P4S50_05375</name>
</gene>
<accession>A0ABY8EEZ5</accession>
<feature type="domain" description="N-acetyltransferase" evidence="1">
    <location>
        <begin position="1"/>
        <end position="152"/>
    </location>
</feature>
<name>A0ABY8EEZ5_9FIRM</name>
<proteinExistence type="predicted"/>
<dbReference type="PROSITE" id="PS51186">
    <property type="entry name" value="GNAT"/>
    <property type="match status" value="1"/>
</dbReference>
<dbReference type="InterPro" id="IPR000182">
    <property type="entry name" value="GNAT_dom"/>
</dbReference>
<protein>
    <submittedName>
        <fullName evidence="2">GNAT family N-acetyltransferase</fullName>
        <ecNumber evidence="2">2.3.1.-</ecNumber>
    </submittedName>
</protein>
<dbReference type="InterPro" id="IPR025685">
    <property type="entry name" value="YoaP-like_dom"/>
</dbReference>